<dbReference type="FunFam" id="3.40.50.720:FF:000203">
    <property type="entry name" value="D-3-phosphoglycerate dehydrogenase (SerA)"/>
    <property type="match status" value="1"/>
</dbReference>
<dbReference type="Gene3D" id="3.40.50.720">
    <property type="entry name" value="NAD(P)-binding Rossmann-like Domain"/>
    <property type="match status" value="2"/>
</dbReference>
<dbReference type="Pfam" id="PF02826">
    <property type="entry name" value="2-Hacid_dh_C"/>
    <property type="match status" value="1"/>
</dbReference>
<feature type="domain" description="D-isomer specific 2-hydroxyacid dehydrogenase NAD-binding" evidence="6">
    <location>
        <begin position="117"/>
        <end position="286"/>
    </location>
</feature>
<keyword evidence="3" id="KW-0520">NAD</keyword>
<dbReference type="PROSITE" id="PS00065">
    <property type="entry name" value="D_2_HYDROXYACID_DH_1"/>
    <property type="match status" value="1"/>
</dbReference>
<dbReference type="InterPro" id="IPR029752">
    <property type="entry name" value="D-isomer_DH_CS1"/>
</dbReference>
<comment type="similarity">
    <text evidence="1 4">Belongs to the D-isomer specific 2-hydroxyacid dehydrogenase family.</text>
</comment>
<evidence type="ECO:0000256" key="2">
    <source>
        <dbReference type="ARBA" id="ARBA00023002"/>
    </source>
</evidence>
<dbReference type="OrthoDB" id="9793626at2"/>
<dbReference type="InterPro" id="IPR006139">
    <property type="entry name" value="D-isomer_2_OHA_DH_cat_dom"/>
</dbReference>
<dbReference type="GO" id="GO:0051287">
    <property type="term" value="F:NAD binding"/>
    <property type="evidence" value="ECO:0007669"/>
    <property type="project" value="InterPro"/>
</dbReference>
<name>A0A430FPK3_9BIFI</name>
<evidence type="ECO:0000259" key="6">
    <source>
        <dbReference type="Pfam" id="PF02826"/>
    </source>
</evidence>
<organism evidence="7 8">
    <name type="scientific">Bifidobacterium dolichotidis</name>
    <dbReference type="NCBI Taxonomy" id="2306976"/>
    <lineage>
        <taxon>Bacteria</taxon>
        <taxon>Bacillati</taxon>
        <taxon>Actinomycetota</taxon>
        <taxon>Actinomycetes</taxon>
        <taxon>Bifidobacteriales</taxon>
        <taxon>Bifidobacteriaceae</taxon>
        <taxon>Bifidobacterium</taxon>
    </lineage>
</organism>
<dbReference type="Pfam" id="PF00389">
    <property type="entry name" value="2-Hacid_dh"/>
    <property type="match status" value="1"/>
</dbReference>
<evidence type="ECO:0000256" key="3">
    <source>
        <dbReference type="ARBA" id="ARBA00023027"/>
    </source>
</evidence>
<dbReference type="EMBL" id="QXGM01000002">
    <property type="protein sequence ID" value="RSX54770.1"/>
    <property type="molecule type" value="Genomic_DNA"/>
</dbReference>
<evidence type="ECO:0000259" key="5">
    <source>
        <dbReference type="Pfam" id="PF00389"/>
    </source>
</evidence>
<protein>
    <submittedName>
        <fullName evidence="7">2-hydroxyacid dehydrogenase</fullName>
    </submittedName>
</protein>
<evidence type="ECO:0000313" key="8">
    <source>
        <dbReference type="Proteomes" id="UP000287609"/>
    </source>
</evidence>
<dbReference type="PANTHER" id="PTHR43761:SF1">
    <property type="entry name" value="D-ISOMER SPECIFIC 2-HYDROXYACID DEHYDROGENASE CATALYTIC DOMAIN-CONTAINING PROTEIN-RELATED"/>
    <property type="match status" value="1"/>
</dbReference>
<dbReference type="InterPro" id="IPR029753">
    <property type="entry name" value="D-isomer_DH_CS"/>
</dbReference>
<evidence type="ECO:0000313" key="7">
    <source>
        <dbReference type="EMBL" id="RSX54770.1"/>
    </source>
</evidence>
<keyword evidence="8" id="KW-1185">Reference proteome</keyword>
<dbReference type="InterPro" id="IPR006140">
    <property type="entry name" value="D-isomer_DH_NAD-bd"/>
</dbReference>
<keyword evidence="2 4" id="KW-0560">Oxidoreductase</keyword>
<evidence type="ECO:0000256" key="1">
    <source>
        <dbReference type="ARBA" id="ARBA00005854"/>
    </source>
</evidence>
<dbReference type="GO" id="GO:0016616">
    <property type="term" value="F:oxidoreductase activity, acting on the CH-OH group of donors, NAD or NADP as acceptor"/>
    <property type="evidence" value="ECO:0007669"/>
    <property type="project" value="InterPro"/>
</dbReference>
<gene>
    <name evidence="7" type="ORF">D2E26_0824</name>
</gene>
<dbReference type="InterPro" id="IPR050418">
    <property type="entry name" value="D-iso_2-hydroxyacid_DH_PdxB"/>
</dbReference>
<reference evidence="7 8" key="1">
    <citation type="submission" date="2018-09" db="EMBL/GenBank/DDBJ databases">
        <title>Characterization of the phylogenetic diversity of five novel species belonging to the genus Bifidobacterium.</title>
        <authorList>
            <person name="Lugli G.A."/>
            <person name="Duranti S."/>
            <person name="Milani C."/>
        </authorList>
    </citation>
    <scope>NUCLEOTIDE SEQUENCE [LARGE SCALE GENOMIC DNA]</scope>
    <source>
        <strain evidence="7 8">2036B</strain>
    </source>
</reference>
<proteinExistence type="inferred from homology"/>
<dbReference type="SUPFAM" id="SSF52283">
    <property type="entry name" value="Formate/glycerate dehydrogenase catalytic domain-like"/>
    <property type="match status" value="1"/>
</dbReference>
<sequence>MKIVMLQDINAQPAFIEQQRAKLAAQGHTLTIAYDESGVVSQNALADALREADAAIVANMDVPAAAVEQAQQLKFIDVAFTGVDRIPMDVCNKRGIVVSNAAGYATQSVVELVLENALSMLRHVDEEQQRVRSGQTANPQMGHTVSGKTVGIIGAGHIGRAVAHMFKALGCHVLAFNHSAVQCADIDEQVDLDELLRRSDIVTIHLPLTEQTMGLIDASKLALMKPTAVLINAARGPIVNTQDLAAALRTGTIAQAAVDVFDEEPPLSADNPLLHAPHTLLTPHIGYRTAEAMTIRAQIAFDNLQAWLAGQPQHVCH</sequence>
<evidence type="ECO:0000256" key="4">
    <source>
        <dbReference type="RuleBase" id="RU003719"/>
    </source>
</evidence>
<dbReference type="PANTHER" id="PTHR43761">
    <property type="entry name" value="D-ISOMER SPECIFIC 2-HYDROXYACID DEHYDROGENASE FAMILY PROTEIN (AFU_ORTHOLOGUE AFUA_1G13630)"/>
    <property type="match status" value="1"/>
</dbReference>
<dbReference type="PROSITE" id="PS00671">
    <property type="entry name" value="D_2_HYDROXYACID_DH_3"/>
    <property type="match status" value="1"/>
</dbReference>
<dbReference type="InterPro" id="IPR036291">
    <property type="entry name" value="NAD(P)-bd_dom_sf"/>
</dbReference>
<dbReference type="Proteomes" id="UP000287609">
    <property type="component" value="Unassembled WGS sequence"/>
</dbReference>
<feature type="domain" description="D-isomer specific 2-hydroxyacid dehydrogenase catalytic" evidence="5">
    <location>
        <begin position="23"/>
        <end position="312"/>
    </location>
</feature>
<dbReference type="RefSeq" id="WP_125963474.1">
    <property type="nucleotide sequence ID" value="NZ_QXGM01000002.1"/>
</dbReference>
<comment type="caution">
    <text evidence="7">The sequence shown here is derived from an EMBL/GenBank/DDBJ whole genome shotgun (WGS) entry which is preliminary data.</text>
</comment>
<dbReference type="AlphaFoldDB" id="A0A430FPK3"/>
<dbReference type="PROSITE" id="PS00670">
    <property type="entry name" value="D_2_HYDROXYACID_DH_2"/>
    <property type="match status" value="1"/>
</dbReference>
<accession>A0A430FPK3</accession>
<dbReference type="SUPFAM" id="SSF51735">
    <property type="entry name" value="NAD(P)-binding Rossmann-fold domains"/>
    <property type="match status" value="1"/>
</dbReference>